<comment type="subcellular location">
    <subcellularLocation>
        <location evidence="2">Cell membrane</location>
        <topology evidence="2">Multi-pass membrane protein</topology>
    </subcellularLocation>
</comment>
<feature type="domain" description="Histidine kinase" evidence="15">
    <location>
        <begin position="250"/>
        <end position="488"/>
    </location>
</feature>
<dbReference type="GO" id="GO:0005524">
    <property type="term" value="F:ATP binding"/>
    <property type="evidence" value="ECO:0007669"/>
    <property type="project" value="UniProtKB-KW"/>
</dbReference>
<evidence type="ECO:0000256" key="11">
    <source>
        <dbReference type="ARBA" id="ARBA00022989"/>
    </source>
</evidence>
<dbReference type="CDD" id="cd00082">
    <property type="entry name" value="HisKA"/>
    <property type="match status" value="1"/>
</dbReference>
<evidence type="ECO:0000256" key="12">
    <source>
        <dbReference type="ARBA" id="ARBA00023012"/>
    </source>
</evidence>
<dbReference type="SMART" id="SM00388">
    <property type="entry name" value="HisKA"/>
    <property type="match status" value="1"/>
</dbReference>
<evidence type="ECO:0000256" key="2">
    <source>
        <dbReference type="ARBA" id="ARBA00004651"/>
    </source>
</evidence>
<keyword evidence="13 14" id="KW-0472">Membrane</keyword>
<evidence type="ECO:0000256" key="6">
    <source>
        <dbReference type="ARBA" id="ARBA00022679"/>
    </source>
</evidence>
<keyword evidence="11 14" id="KW-1133">Transmembrane helix</keyword>
<proteinExistence type="predicted"/>
<feature type="domain" description="HAMP" evidence="16">
    <location>
        <begin position="183"/>
        <end position="235"/>
    </location>
</feature>
<dbReference type="InterPro" id="IPR005467">
    <property type="entry name" value="His_kinase_dom"/>
</dbReference>
<dbReference type="SUPFAM" id="SSF158472">
    <property type="entry name" value="HAMP domain-like"/>
    <property type="match status" value="1"/>
</dbReference>
<dbReference type="RefSeq" id="WP_338707642.1">
    <property type="nucleotide sequence ID" value="NZ_CP145892.1"/>
</dbReference>
<dbReference type="GO" id="GO:0005886">
    <property type="term" value="C:plasma membrane"/>
    <property type="evidence" value="ECO:0007669"/>
    <property type="project" value="UniProtKB-SubCell"/>
</dbReference>
<evidence type="ECO:0000313" key="17">
    <source>
        <dbReference type="EMBL" id="WWP21083.1"/>
    </source>
</evidence>
<evidence type="ECO:0000259" key="16">
    <source>
        <dbReference type="PROSITE" id="PS50885"/>
    </source>
</evidence>
<dbReference type="InterPro" id="IPR036890">
    <property type="entry name" value="HATPase_C_sf"/>
</dbReference>
<dbReference type="EC" id="2.7.13.3" evidence="3"/>
<reference evidence="17 18" key="1">
    <citation type="submission" date="2024-02" db="EMBL/GenBank/DDBJ databases">
        <title>Complete sequences of two Paenibacillus sp. strains and one Lysinibacillus strain isolated from the environment on STAA medium highlight biotechnological potential.</title>
        <authorList>
            <person name="Attere S.A."/>
            <person name="Piche L.C."/>
            <person name="Intertaglia L."/>
            <person name="Lami R."/>
            <person name="Charette S.J."/>
            <person name="Vincent A.T."/>
        </authorList>
    </citation>
    <scope>NUCLEOTIDE SEQUENCE [LARGE SCALE GENOMIC DNA]</scope>
    <source>
        <strain evidence="17 18">Y5S-7</strain>
    </source>
</reference>
<evidence type="ECO:0000313" key="18">
    <source>
        <dbReference type="Proteomes" id="UP001364764"/>
    </source>
</evidence>
<evidence type="ECO:0000256" key="7">
    <source>
        <dbReference type="ARBA" id="ARBA00022692"/>
    </source>
</evidence>
<dbReference type="GeneID" id="93474300"/>
<dbReference type="InterPro" id="IPR036097">
    <property type="entry name" value="HisK_dim/P_sf"/>
</dbReference>
<gene>
    <name evidence="17" type="ORF">V6668_02505</name>
</gene>
<dbReference type="Gene3D" id="3.30.565.10">
    <property type="entry name" value="Histidine kinase-like ATPase, C-terminal domain"/>
    <property type="match status" value="1"/>
</dbReference>
<dbReference type="Pfam" id="PF00672">
    <property type="entry name" value="HAMP"/>
    <property type="match status" value="1"/>
</dbReference>
<dbReference type="InterPro" id="IPR050398">
    <property type="entry name" value="HssS/ArlS-like"/>
</dbReference>
<dbReference type="PROSITE" id="PS50885">
    <property type="entry name" value="HAMP"/>
    <property type="match status" value="1"/>
</dbReference>
<evidence type="ECO:0000259" key="15">
    <source>
        <dbReference type="PROSITE" id="PS50109"/>
    </source>
</evidence>
<dbReference type="EMBL" id="CP145892">
    <property type="protein sequence ID" value="WWP21083.1"/>
    <property type="molecule type" value="Genomic_DNA"/>
</dbReference>
<dbReference type="GO" id="GO:0000160">
    <property type="term" value="P:phosphorelay signal transduction system"/>
    <property type="evidence" value="ECO:0007669"/>
    <property type="project" value="UniProtKB-KW"/>
</dbReference>
<dbReference type="CDD" id="cd00075">
    <property type="entry name" value="HATPase"/>
    <property type="match status" value="1"/>
</dbReference>
<feature type="transmembrane region" description="Helical" evidence="14">
    <location>
        <begin position="161"/>
        <end position="181"/>
    </location>
</feature>
<keyword evidence="12" id="KW-0902">Two-component regulatory system</keyword>
<dbReference type="SMART" id="SM00387">
    <property type="entry name" value="HATPase_c"/>
    <property type="match status" value="1"/>
</dbReference>
<dbReference type="AlphaFoldDB" id="A0ABD8AUJ7"/>
<accession>A0ABD8AUJ7</accession>
<dbReference type="PRINTS" id="PR00344">
    <property type="entry name" value="BCTRLSENSOR"/>
</dbReference>
<keyword evidence="5" id="KW-0597">Phosphoprotein</keyword>
<evidence type="ECO:0000256" key="5">
    <source>
        <dbReference type="ARBA" id="ARBA00022553"/>
    </source>
</evidence>
<sequence>MKLKYWLMLAFLIVMLLPVAAGWALYSLYNYYNDQRAVTEYVELSGQLAPIELALSDPGLYQLQSPDAFAALSELENGRVNFALYLPTGIRVYTSEGSTWSAGAYTVGGAELYRNLYNLQIRHRTFSLKKPVWEKGELVGIYEIVMLRGDWLEGISLRTTWVMGLAATFFILLYGTVLWLLSRKLFRPMKYLIERMDTFARGEAATDVVPVRHDEMGILLQQFDAMQDKIRHTQADVEREQKEKELMIASLSHDLKTPLMSISAYTEVLNGDRQLNRLERQEYQDVLLGNVERMKQMISELEMYTALGSNESEMAMVKVEGGEFFDMLLGSYEGLAERGQIDVKMDVRTDQLYRVHPEQLMRLTDNLINNALRHTRTNGVIGLGVIASDWELPEWIIPSLRAELDNYRAGATLIIVQNEGPAIPEEQLIRIFEPYVQHQNQEEKTYAGGSGLGLSIAKRVAIKHGGDMRMWSYEGYGTLVACRLPEHGECKRREGG</sequence>
<keyword evidence="7 14" id="KW-0812">Transmembrane</keyword>
<dbReference type="SMART" id="SM00304">
    <property type="entry name" value="HAMP"/>
    <property type="match status" value="1"/>
</dbReference>
<keyword evidence="6" id="KW-0808">Transferase</keyword>
<dbReference type="InterPro" id="IPR003660">
    <property type="entry name" value="HAMP_dom"/>
</dbReference>
<protein>
    <recommendedName>
        <fullName evidence="3">histidine kinase</fullName>
        <ecNumber evidence="3">2.7.13.3</ecNumber>
    </recommendedName>
</protein>
<keyword evidence="8" id="KW-0547">Nucleotide-binding</keyword>
<evidence type="ECO:0000256" key="4">
    <source>
        <dbReference type="ARBA" id="ARBA00022475"/>
    </source>
</evidence>
<comment type="catalytic activity">
    <reaction evidence="1">
        <text>ATP + protein L-histidine = ADP + protein N-phospho-L-histidine.</text>
        <dbReference type="EC" id="2.7.13.3"/>
    </reaction>
</comment>
<dbReference type="GO" id="GO:0004673">
    <property type="term" value="F:protein histidine kinase activity"/>
    <property type="evidence" value="ECO:0007669"/>
    <property type="project" value="UniProtKB-EC"/>
</dbReference>
<dbReference type="InterPro" id="IPR003594">
    <property type="entry name" value="HATPase_dom"/>
</dbReference>
<dbReference type="Pfam" id="PF00512">
    <property type="entry name" value="HisKA"/>
    <property type="match status" value="1"/>
</dbReference>
<evidence type="ECO:0000256" key="10">
    <source>
        <dbReference type="ARBA" id="ARBA00022840"/>
    </source>
</evidence>
<dbReference type="PANTHER" id="PTHR45528:SF1">
    <property type="entry name" value="SENSOR HISTIDINE KINASE CPXA"/>
    <property type="match status" value="1"/>
</dbReference>
<evidence type="ECO:0000256" key="9">
    <source>
        <dbReference type="ARBA" id="ARBA00022777"/>
    </source>
</evidence>
<dbReference type="SUPFAM" id="SSF47384">
    <property type="entry name" value="Homodimeric domain of signal transducing histidine kinase"/>
    <property type="match status" value="1"/>
</dbReference>
<dbReference type="InterPro" id="IPR004358">
    <property type="entry name" value="Sig_transdc_His_kin-like_C"/>
</dbReference>
<evidence type="ECO:0000256" key="8">
    <source>
        <dbReference type="ARBA" id="ARBA00022741"/>
    </source>
</evidence>
<dbReference type="InterPro" id="IPR003661">
    <property type="entry name" value="HisK_dim/P_dom"/>
</dbReference>
<dbReference type="Proteomes" id="UP001364764">
    <property type="component" value="Chromosome"/>
</dbReference>
<name>A0ABD8AUJ7_PAEAM</name>
<keyword evidence="9 17" id="KW-0418">Kinase</keyword>
<keyword evidence="4" id="KW-1003">Cell membrane</keyword>
<dbReference type="CDD" id="cd06225">
    <property type="entry name" value="HAMP"/>
    <property type="match status" value="1"/>
</dbReference>
<dbReference type="PANTHER" id="PTHR45528">
    <property type="entry name" value="SENSOR HISTIDINE KINASE CPXA"/>
    <property type="match status" value="1"/>
</dbReference>
<organism evidence="17 18">
    <name type="scientific">Paenibacillus amylolyticus</name>
    <dbReference type="NCBI Taxonomy" id="1451"/>
    <lineage>
        <taxon>Bacteria</taxon>
        <taxon>Bacillati</taxon>
        <taxon>Bacillota</taxon>
        <taxon>Bacilli</taxon>
        <taxon>Bacillales</taxon>
        <taxon>Paenibacillaceae</taxon>
        <taxon>Paenibacillus</taxon>
    </lineage>
</organism>
<dbReference type="Pfam" id="PF02518">
    <property type="entry name" value="HATPase_c"/>
    <property type="match status" value="1"/>
</dbReference>
<dbReference type="SUPFAM" id="SSF55874">
    <property type="entry name" value="ATPase domain of HSP90 chaperone/DNA topoisomerase II/histidine kinase"/>
    <property type="match status" value="1"/>
</dbReference>
<keyword evidence="10" id="KW-0067">ATP-binding</keyword>
<evidence type="ECO:0000256" key="3">
    <source>
        <dbReference type="ARBA" id="ARBA00012438"/>
    </source>
</evidence>
<evidence type="ECO:0000256" key="1">
    <source>
        <dbReference type="ARBA" id="ARBA00000085"/>
    </source>
</evidence>
<dbReference type="PROSITE" id="PS50109">
    <property type="entry name" value="HIS_KIN"/>
    <property type="match status" value="1"/>
</dbReference>
<dbReference type="Gene3D" id="6.10.340.10">
    <property type="match status" value="1"/>
</dbReference>
<evidence type="ECO:0000256" key="14">
    <source>
        <dbReference type="SAM" id="Phobius"/>
    </source>
</evidence>
<dbReference type="Gene3D" id="1.10.287.130">
    <property type="match status" value="1"/>
</dbReference>
<evidence type="ECO:0000256" key="13">
    <source>
        <dbReference type="ARBA" id="ARBA00023136"/>
    </source>
</evidence>